<proteinExistence type="predicted"/>
<reference evidence="3 4" key="1">
    <citation type="journal article" date="2020" name="IScience">
        <title>Genome Sequencing of the Endangered Kingdonia uniflora (Circaeasteraceae, Ranunculales) Reveals Potential Mechanisms of Evolutionary Specialization.</title>
        <authorList>
            <person name="Sun Y."/>
            <person name="Deng T."/>
            <person name="Zhang A."/>
            <person name="Moore M.J."/>
            <person name="Landis J.B."/>
            <person name="Lin N."/>
            <person name="Zhang H."/>
            <person name="Zhang X."/>
            <person name="Huang J."/>
            <person name="Zhang X."/>
            <person name="Sun H."/>
            <person name="Wang H."/>
        </authorList>
    </citation>
    <scope>NUCLEOTIDE SEQUENCE [LARGE SCALE GENOMIC DNA]</scope>
    <source>
        <strain evidence="3">TB1705</strain>
        <tissue evidence="3">Leaf</tissue>
    </source>
</reference>
<evidence type="ECO:0000313" key="3">
    <source>
        <dbReference type="EMBL" id="KAF6144056.1"/>
    </source>
</evidence>
<dbReference type="OrthoDB" id="272139at2759"/>
<keyword evidence="2" id="KW-0812">Transmembrane</keyword>
<keyword evidence="2" id="KW-1133">Transmembrane helix</keyword>
<dbReference type="EMBL" id="JACGCM010002154">
    <property type="protein sequence ID" value="KAF6144056.1"/>
    <property type="molecule type" value="Genomic_DNA"/>
</dbReference>
<comment type="caution">
    <text evidence="3">The sequence shown here is derived from an EMBL/GenBank/DDBJ whole genome shotgun (WGS) entry which is preliminary data.</text>
</comment>
<evidence type="ECO:0000256" key="2">
    <source>
        <dbReference type="SAM" id="Phobius"/>
    </source>
</evidence>
<evidence type="ECO:0000256" key="1">
    <source>
        <dbReference type="SAM" id="MobiDB-lite"/>
    </source>
</evidence>
<dbReference type="Proteomes" id="UP000541444">
    <property type="component" value="Unassembled WGS sequence"/>
</dbReference>
<feature type="region of interest" description="Disordered" evidence="1">
    <location>
        <begin position="90"/>
        <end position="146"/>
    </location>
</feature>
<dbReference type="AlphaFoldDB" id="A0A7J7LN24"/>
<sequence>MTQKMKDEAGKFICSFIYKEGNKAAHHIAAEMDILSDQLAFPQDFSYTLKKICIADVQLPNLSFLSRMTPKQKVLEKIRPTTLHRKRLIEEREDSSHSNFNQPPHVSAKKSKTDSSRAEESGSVPQVAVTLEEVQDVKSPSTSGGDSKTTIYSTDFVYLNTPVSANDTPQYEPLINPAVEEQEQGPRLSTSVSPQSYLGYWQGGGEDPEFGEFARVWQNWSHFIHTLQCSIDYSFCRTLASRDQPFSFQIGRSGEQLMSNKFLETVFYQTDQVYLDLKAEGSFLFTTKKGTDVSPKYLNFFESKNSEITWSWRAATLVHLYYSLGASSRVNAKALVCCTTLLEIFEYFPKLPGIPKSNDSRAPEYCTRCSWSRTTSDRSGEKALKIFREALDNYKLEDAFLTKSLIHEVASSVTMSSSLTCAKLASCTMLAVVLQMIGIALFVLGFFPVKPALPGISGLESYRAPTCNEDLDANATTKIAPDELKNLYKVLFLLLLIVF</sequence>
<organism evidence="3 4">
    <name type="scientific">Kingdonia uniflora</name>
    <dbReference type="NCBI Taxonomy" id="39325"/>
    <lineage>
        <taxon>Eukaryota</taxon>
        <taxon>Viridiplantae</taxon>
        <taxon>Streptophyta</taxon>
        <taxon>Embryophyta</taxon>
        <taxon>Tracheophyta</taxon>
        <taxon>Spermatophyta</taxon>
        <taxon>Magnoliopsida</taxon>
        <taxon>Ranunculales</taxon>
        <taxon>Circaeasteraceae</taxon>
        <taxon>Kingdonia</taxon>
    </lineage>
</organism>
<feature type="transmembrane region" description="Helical" evidence="2">
    <location>
        <begin position="429"/>
        <end position="449"/>
    </location>
</feature>
<feature type="compositionally biased region" description="Basic and acidic residues" evidence="1">
    <location>
        <begin position="111"/>
        <end position="120"/>
    </location>
</feature>
<keyword evidence="4" id="KW-1185">Reference proteome</keyword>
<name>A0A7J7LN24_9MAGN</name>
<evidence type="ECO:0000313" key="4">
    <source>
        <dbReference type="Proteomes" id="UP000541444"/>
    </source>
</evidence>
<protein>
    <submittedName>
        <fullName evidence="3">Uncharacterized protein</fullName>
    </submittedName>
</protein>
<gene>
    <name evidence="3" type="ORF">GIB67_001852</name>
</gene>
<keyword evidence="2" id="KW-0472">Membrane</keyword>
<accession>A0A7J7LN24</accession>